<evidence type="ECO:0000256" key="2">
    <source>
        <dbReference type="PIRSR" id="PIRSR006232-1"/>
    </source>
</evidence>
<dbReference type="RefSeq" id="WP_151422294.1">
    <property type="nucleotide sequence ID" value="NZ_WBJX01000001.1"/>
</dbReference>
<accession>A0A7J5B570</accession>
<keyword evidence="2" id="KW-0479">Metal-binding</keyword>
<evidence type="ECO:0000259" key="4">
    <source>
        <dbReference type="Pfam" id="PF02678"/>
    </source>
</evidence>
<gene>
    <name evidence="6" type="ORF">F8O03_02845</name>
</gene>
<feature type="binding site" evidence="2">
    <location>
        <position position="125"/>
    </location>
    <ligand>
        <name>Fe cation</name>
        <dbReference type="ChEBI" id="CHEBI:24875"/>
    </ligand>
</feature>
<dbReference type="GO" id="GO:0046872">
    <property type="term" value="F:metal ion binding"/>
    <property type="evidence" value="ECO:0007669"/>
    <property type="project" value="UniProtKB-KW"/>
</dbReference>
<name>A0A7J5B570_9MICO</name>
<evidence type="ECO:0000256" key="3">
    <source>
        <dbReference type="RuleBase" id="RU003457"/>
    </source>
</evidence>
<dbReference type="EMBL" id="WBJX01000001">
    <property type="protein sequence ID" value="KAB1639292.1"/>
    <property type="molecule type" value="Genomic_DNA"/>
</dbReference>
<feature type="binding site" evidence="2">
    <location>
        <position position="81"/>
    </location>
    <ligand>
        <name>Fe cation</name>
        <dbReference type="ChEBI" id="CHEBI:24875"/>
    </ligand>
</feature>
<feature type="domain" description="Pirin C-terminal" evidence="5">
    <location>
        <begin position="213"/>
        <end position="303"/>
    </location>
</feature>
<dbReference type="AlphaFoldDB" id="A0A7J5B570"/>
<dbReference type="PANTHER" id="PTHR13903">
    <property type="entry name" value="PIRIN-RELATED"/>
    <property type="match status" value="1"/>
</dbReference>
<feature type="binding site" evidence="2">
    <location>
        <position position="127"/>
    </location>
    <ligand>
        <name>Fe cation</name>
        <dbReference type="ChEBI" id="CHEBI:24875"/>
    </ligand>
</feature>
<dbReference type="Pfam" id="PF05726">
    <property type="entry name" value="Pirin_C"/>
    <property type="match status" value="1"/>
</dbReference>
<dbReference type="InterPro" id="IPR003829">
    <property type="entry name" value="Pirin_N_dom"/>
</dbReference>
<dbReference type="InterPro" id="IPR008778">
    <property type="entry name" value="Pirin_C_dom"/>
</dbReference>
<reference evidence="6 7" key="1">
    <citation type="submission" date="2019-09" db="EMBL/GenBank/DDBJ databases">
        <title>Phylogeny of genus Pseudoclavibacter and closely related genus.</title>
        <authorList>
            <person name="Li Y."/>
        </authorList>
    </citation>
    <scope>NUCLEOTIDE SEQUENCE [LARGE SCALE GENOMIC DNA]</scope>
    <source>
        <strain evidence="6 7">THG-MD12</strain>
    </source>
</reference>
<organism evidence="6 7">
    <name type="scientific">Pseudoclavibacter terrae</name>
    <dbReference type="NCBI Taxonomy" id="1530195"/>
    <lineage>
        <taxon>Bacteria</taxon>
        <taxon>Bacillati</taxon>
        <taxon>Actinomycetota</taxon>
        <taxon>Actinomycetes</taxon>
        <taxon>Micrococcales</taxon>
        <taxon>Microbacteriaceae</taxon>
        <taxon>Pseudoclavibacter</taxon>
    </lineage>
</organism>
<feature type="domain" description="Pirin N-terminal" evidence="4">
    <location>
        <begin position="51"/>
        <end position="146"/>
    </location>
</feature>
<dbReference type="Proteomes" id="UP000490386">
    <property type="component" value="Unassembled WGS sequence"/>
</dbReference>
<proteinExistence type="inferred from homology"/>
<comment type="caution">
    <text evidence="6">The sequence shown here is derived from an EMBL/GenBank/DDBJ whole genome shotgun (WGS) entry which is preliminary data.</text>
</comment>
<dbReference type="PIRSF" id="PIRSF006232">
    <property type="entry name" value="Pirin"/>
    <property type="match status" value="1"/>
</dbReference>
<evidence type="ECO:0000259" key="5">
    <source>
        <dbReference type="Pfam" id="PF05726"/>
    </source>
</evidence>
<protein>
    <submittedName>
        <fullName evidence="6">Pirin family protein</fullName>
    </submittedName>
</protein>
<evidence type="ECO:0000313" key="7">
    <source>
        <dbReference type="Proteomes" id="UP000490386"/>
    </source>
</evidence>
<sequence>MSNAEANPIEARLQDAYETGQVIAGIELLLPREVPLGGPRSLPVLRSVPNKYRHFIGAWCFIDHYGPVDLPSDGGMDVAPHPHTGLQTVSWLFSGEVLHRDSIGSIHEVAPGGVNVMTAGAGIAHSEVSPTRSSRAPVLHGVQLWIALPAEQRGTAAAFAGLDRCPSMQLEASTGAEGRVEATVFLGEYAGLRSGAPSFSPLVGVELAFPGCSEAELALDPAFEHGVLACSPGITVDDVELPVGAVGYLPPGTERTIVGAAEGGRALLLGGVPFEEEIVMFWNFVGSSHEEVAEARAAWEATRGSQAPDARFGAVDSHDGKTLAAPALPAVRLNPRGRTRDD</sequence>
<dbReference type="InterPro" id="IPR011051">
    <property type="entry name" value="RmlC_Cupin_sf"/>
</dbReference>
<dbReference type="Gene3D" id="2.60.120.10">
    <property type="entry name" value="Jelly Rolls"/>
    <property type="match status" value="2"/>
</dbReference>
<keyword evidence="2" id="KW-0408">Iron</keyword>
<dbReference type="InterPro" id="IPR014710">
    <property type="entry name" value="RmlC-like_jellyroll"/>
</dbReference>
<evidence type="ECO:0000313" key="6">
    <source>
        <dbReference type="EMBL" id="KAB1639292.1"/>
    </source>
</evidence>
<feature type="binding site" evidence="2">
    <location>
        <position position="83"/>
    </location>
    <ligand>
        <name>Fe cation</name>
        <dbReference type="ChEBI" id="CHEBI:24875"/>
    </ligand>
</feature>
<comment type="similarity">
    <text evidence="1 3">Belongs to the pirin family.</text>
</comment>
<dbReference type="SUPFAM" id="SSF51182">
    <property type="entry name" value="RmlC-like cupins"/>
    <property type="match status" value="1"/>
</dbReference>
<dbReference type="InterPro" id="IPR012093">
    <property type="entry name" value="Pirin"/>
</dbReference>
<dbReference type="OrthoDB" id="9780903at2"/>
<comment type="cofactor">
    <cofactor evidence="2">
        <name>Fe cation</name>
        <dbReference type="ChEBI" id="CHEBI:24875"/>
    </cofactor>
    <text evidence="2">Binds 1 Fe cation per subunit.</text>
</comment>
<keyword evidence="7" id="KW-1185">Reference proteome</keyword>
<dbReference type="Pfam" id="PF02678">
    <property type="entry name" value="Pirin"/>
    <property type="match status" value="1"/>
</dbReference>
<evidence type="ECO:0000256" key="1">
    <source>
        <dbReference type="ARBA" id="ARBA00008416"/>
    </source>
</evidence>
<dbReference type="PANTHER" id="PTHR13903:SF8">
    <property type="entry name" value="PIRIN"/>
    <property type="match status" value="1"/>
</dbReference>